<dbReference type="Proteomes" id="UP000092482">
    <property type="component" value="Chromosome"/>
</dbReference>
<evidence type="ECO:0000259" key="2">
    <source>
        <dbReference type="Pfam" id="PF09990"/>
    </source>
</evidence>
<dbReference type="InterPro" id="IPR019251">
    <property type="entry name" value="DUF2231_TM"/>
</dbReference>
<evidence type="ECO:0000313" key="4">
    <source>
        <dbReference type="Proteomes" id="UP000092482"/>
    </source>
</evidence>
<feature type="transmembrane region" description="Helical" evidence="1">
    <location>
        <begin position="80"/>
        <end position="101"/>
    </location>
</feature>
<evidence type="ECO:0000313" key="3">
    <source>
        <dbReference type="EMBL" id="ANS78947.1"/>
    </source>
</evidence>
<dbReference type="STRING" id="1758689.SGUI_1551"/>
<gene>
    <name evidence="3" type="ORF">SGUI_1551</name>
</gene>
<dbReference type="EMBL" id="CP014989">
    <property type="protein sequence ID" value="ANS78947.1"/>
    <property type="molecule type" value="Genomic_DNA"/>
</dbReference>
<proteinExistence type="predicted"/>
<feature type="transmembrane region" description="Helical" evidence="1">
    <location>
        <begin position="12"/>
        <end position="32"/>
    </location>
</feature>
<feature type="transmembrane region" description="Helical" evidence="1">
    <location>
        <begin position="39"/>
        <end position="60"/>
    </location>
</feature>
<name>A0A1B1NBY8_9MICO</name>
<dbReference type="AlphaFoldDB" id="A0A1B1NBY8"/>
<dbReference type="PATRIC" id="fig|1758689.4.peg.1596"/>
<protein>
    <recommendedName>
        <fullName evidence="2">DUF2231 domain-containing protein</fullName>
    </recommendedName>
</protein>
<reference evidence="3 4" key="1">
    <citation type="submission" date="2016-03" db="EMBL/GenBank/DDBJ databases">
        <title>Shallow-sea hydrothermal system.</title>
        <authorList>
            <person name="Tang K."/>
        </authorList>
    </citation>
    <scope>NUCLEOTIDE SEQUENCE [LARGE SCALE GENOMIC DNA]</scope>
    <source>
        <strain evidence="3 4">JLT9</strain>
    </source>
</reference>
<dbReference type="KEGG" id="serj:SGUI_1551"/>
<keyword evidence="1" id="KW-0812">Transmembrane</keyword>
<keyword evidence="1" id="KW-1133">Transmembrane helix</keyword>
<keyword evidence="4" id="KW-1185">Reference proteome</keyword>
<sequence>MVLGLPAHPLLVHFAIVLLLLAAGAQILAVVLPRFRRWLGWGMPVLAVVAAVVVRVTQSYGDILLQTVGSSQVLQEHGAWGVRAALGGIILAVLSVLHWVATSPWGRSRWAGRWPGWVGTTLGVLAAAAAVWAIVAVTLAGHSGATAVWGS</sequence>
<dbReference type="Pfam" id="PF09990">
    <property type="entry name" value="DUF2231"/>
    <property type="match status" value="1"/>
</dbReference>
<accession>A0A1B1NBY8</accession>
<keyword evidence="1" id="KW-0472">Membrane</keyword>
<evidence type="ECO:0000256" key="1">
    <source>
        <dbReference type="SAM" id="Phobius"/>
    </source>
</evidence>
<feature type="domain" description="DUF2231" evidence="2">
    <location>
        <begin position="4"/>
        <end position="149"/>
    </location>
</feature>
<organism evidence="3 4">
    <name type="scientific">Serinicoccus hydrothermalis</name>
    <dbReference type="NCBI Taxonomy" id="1758689"/>
    <lineage>
        <taxon>Bacteria</taxon>
        <taxon>Bacillati</taxon>
        <taxon>Actinomycetota</taxon>
        <taxon>Actinomycetes</taxon>
        <taxon>Micrococcales</taxon>
        <taxon>Ornithinimicrobiaceae</taxon>
        <taxon>Serinicoccus</taxon>
    </lineage>
</organism>
<feature type="transmembrane region" description="Helical" evidence="1">
    <location>
        <begin position="122"/>
        <end position="141"/>
    </location>
</feature>